<dbReference type="AlphaFoldDB" id="X1KE88"/>
<reference evidence="2" key="1">
    <citation type="journal article" date="2014" name="Front. Microbiol.">
        <title>High frequency of phylogenetically diverse reductive dehalogenase-homologous genes in deep subseafloor sedimentary metagenomes.</title>
        <authorList>
            <person name="Kawai M."/>
            <person name="Futagami T."/>
            <person name="Toyoda A."/>
            <person name="Takaki Y."/>
            <person name="Nishi S."/>
            <person name="Hori S."/>
            <person name="Arai W."/>
            <person name="Tsubouchi T."/>
            <person name="Morono Y."/>
            <person name="Uchiyama I."/>
            <person name="Ito T."/>
            <person name="Fujiyama A."/>
            <person name="Inagaki F."/>
            <person name="Takami H."/>
        </authorList>
    </citation>
    <scope>NUCLEOTIDE SEQUENCE</scope>
    <source>
        <strain evidence="2">Expedition CK06-06</strain>
    </source>
</reference>
<feature type="domain" description="DNA primase/polymerase bifunctional N-terminal" evidence="1">
    <location>
        <begin position="7"/>
        <end position="103"/>
    </location>
</feature>
<dbReference type="InterPro" id="IPR015330">
    <property type="entry name" value="DNA_primase/pol_bifunc_N"/>
</dbReference>
<proteinExistence type="predicted"/>
<feature type="non-terminal residue" evidence="2">
    <location>
        <position position="109"/>
    </location>
</feature>
<comment type="caution">
    <text evidence="2">The sequence shown here is derived from an EMBL/GenBank/DDBJ whole genome shotgun (WGS) entry which is preliminary data.</text>
</comment>
<gene>
    <name evidence="2" type="ORF">S03H2_62130</name>
</gene>
<evidence type="ECO:0000259" key="1">
    <source>
        <dbReference type="Pfam" id="PF09250"/>
    </source>
</evidence>
<evidence type="ECO:0000313" key="2">
    <source>
        <dbReference type="EMBL" id="GAH88474.1"/>
    </source>
</evidence>
<name>X1KE88_9ZZZZ</name>
<sequence>MQGIEQLIKKKFSIIPIKKGSKSPPLIKWKQYQYKRATTEEVLNWYMRFGKDINIGIVTGRISRKAVIDVDDLNQLPELTKLVPGLWETCRVRTPRPGFQFHFSIDGKK</sequence>
<protein>
    <recommendedName>
        <fullName evidence="1">DNA primase/polymerase bifunctional N-terminal domain-containing protein</fullName>
    </recommendedName>
</protein>
<dbReference type="EMBL" id="BARU01040158">
    <property type="protein sequence ID" value="GAH88474.1"/>
    <property type="molecule type" value="Genomic_DNA"/>
</dbReference>
<dbReference type="SUPFAM" id="SSF56747">
    <property type="entry name" value="Prim-pol domain"/>
    <property type="match status" value="1"/>
</dbReference>
<organism evidence="2">
    <name type="scientific">marine sediment metagenome</name>
    <dbReference type="NCBI Taxonomy" id="412755"/>
    <lineage>
        <taxon>unclassified sequences</taxon>
        <taxon>metagenomes</taxon>
        <taxon>ecological metagenomes</taxon>
    </lineage>
</organism>
<dbReference type="Gene3D" id="3.30.720.160">
    <property type="entry name" value="Bifunctional DNA primase/polymerase, N-terminal"/>
    <property type="match status" value="1"/>
</dbReference>
<accession>X1KE88</accession>
<dbReference type="Pfam" id="PF09250">
    <property type="entry name" value="Prim-Pol"/>
    <property type="match status" value="1"/>
</dbReference>